<organism evidence="1 2">
    <name type="scientific">Dillenia turbinata</name>
    <dbReference type="NCBI Taxonomy" id="194707"/>
    <lineage>
        <taxon>Eukaryota</taxon>
        <taxon>Viridiplantae</taxon>
        <taxon>Streptophyta</taxon>
        <taxon>Embryophyta</taxon>
        <taxon>Tracheophyta</taxon>
        <taxon>Spermatophyta</taxon>
        <taxon>Magnoliopsida</taxon>
        <taxon>eudicotyledons</taxon>
        <taxon>Gunneridae</taxon>
        <taxon>Pentapetalae</taxon>
        <taxon>Dilleniales</taxon>
        <taxon>Dilleniaceae</taxon>
        <taxon>Dillenia</taxon>
    </lineage>
</organism>
<dbReference type="EMBL" id="JBAMMX010000015">
    <property type="protein sequence ID" value="KAK6925613.1"/>
    <property type="molecule type" value="Genomic_DNA"/>
</dbReference>
<sequence>MDRFIPKRWAIYFGYAHYMLNPVPTSPSKEQHRNLLICGMLQLVLSELVTIDDEICPVTNVSWAPDERHLAVA</sequence>
<proteinExistence type="predicted"/>
<reference evidence="1 2" key="1">
    <citation type="submission" date="2023-12" db="EMBL/GenBank/DDBJ databases">
        <title>A high-quality genome assembly for Dillenia turbinata (Dilleniales).</title>
        <authorList>
            <person name="Chanderbali A."/>
        </authorList>
    </citation>
    <scope>NUCLEOTIDE SEQUENCE [LARGE SCALE GENOMIC DNA]</scope>
    <source>
        <strain evidence="1">LSX21</strain>
        <tissue evidence="1">Leaf</tissue>
    </source>
</reference>
<evidence type="ECO:0000313" key="2">
    <source>
        <dbReference type="Proteomes" id="UP001370490"/>
    </source>
</evidence>
<name>A0AAN8UZ19_9MAGN</name>
<accession>A0AAN8UZ19</accession>
<protein>
    <submittedName>
        <fullName evidence="1">Uncharacterized protein</fullName>
    </submittedName>
</protein>
<comment type="caution">
    <text evidence="1">The sequence shown here is derived from an EMBL/GenBank/DDBJ whole genome shotgun (WGS) entry which is preliminary data.</text>
</comment>
<gene>
    <name evidence="1" type="ORF">RJ641_007332</name>
</gene>
<dbReference type="Proteomes" id="UP001370490">
    <property type="component" value="Unassembled WGS sequence"/>
</dbReference>
<keyword evidence="2" id="KW-1185">Reference proteome</keyword>
<evidence type="ECO:0000313" key="1">
    <source>
        <dbReference type="EMBL" id="KAK6925613.1"/>
    </source>
</evidence>
<dbReference type="AlphaFoldDB" id="A0AAN8UZ19"/>